<dbReference type="AlphaFoldDB" id="A0A174X0N9"/>
<proteinExistence type="predicted"/>
<organism evidence="1 2">
    <name type="scientific">Parabacteroides distasonis</name>
    <dbReference type="NCBI Taxonomy" id="823"/>
    <lineage>
        <taxon>Bacteria</taxon>
        <taxon>Pseudomonadati</taxon>
        <taxon>Bacteroidota</taxon>
        <taxon>Bacteroidia</taxon>
        <taxon>Bacteroidales</taxon>
        <taxon>Tannerellaceae</taxon>
        <taxon>Parabacteroides</taxon>
    </lineage>
</organism>
<sequence length="64" mass="7515">MARQVYAVIGDTNQRKILVFRKKEYAYFFDNNRSCSDSLSKFKYYPQGKYMIHGGGHIVFPEEA</sequence>
<evidence type="ECO:0000313" key="2">
    <source>
        <dbReference type="Proteomes" id="UP000095332"/>
    </source>
</evidence>
<name>A0A174X0N9_PARDI</name>
<gene>
    <name evidence="1" type="ORF">ERS852560_03847</name>
</gene>
<evidence type="ECO:0000313" key="1">
    <source>
        <dbReference type="EMBL" id="CUQ53123.1"/>
    </source>
</evidence>
<protein>
    <submittedName>
        <fullName evidence="1">Uncharacterized protein</fullName>
    </submittedName>
</protein>
<accession>A0A174X0N9</accession>
<reference evidence="1 2" key="1">
    <citation type="submission" date="2015-09" db="EMBL/GenBank/DDBJ databases">
        <authorList>
            <consortium name="Pathogen Informatics"/>
        </authorList>
    </citation>
    <scope>NUCLEOTIDE SEQUENCE [LARGE SCALE GENOMIC DNA]</scope>
    <source>
        <strain evidence="1 2">2789STDY5834948</strain>
    </source>
</reference>
<dbReference type="EMBL" id="CZBM01000020">
    <property type="protein sequence ID" value="CUQ53123.1"/>
    <property type="molecule type" value="Genomic_DNA"/>
</dbReference>
<dbReference type="Proteomes" id="UP000095332">
    <property type="component" value="Unassembled WGS sequence"/>
</dbReference>